<gene>
    <name evidence="1" type="ORF">pLAU_ENM30_NDM1_00111</name>
</gene>
<protein>
    <submittedName>
        <fullName evidence="1">Uncharacterized protein</fullName>
    </submittedName>
</protein>
<organism evidence="1">
    <name type="scientific">Enterobacter hormaechei subsp. xiangfangensis</name>
    <dbReference type="NCBI Taxonomy" id="1296536"/>
    <lineage>
        <taxon>Bacteria</taxon>
        <taxon>Pseudomonadati</taxon>
        <taxon>Pseudomonadota</taxon>
        <taxon>Gammaproteobacteria</taxon>
        <taxon>Enterobacterales</taxon>
        <taxon>Enterobacteriaceae</taxon>
        <taxon>Enterobacter</taxon>
        <taxon>Enterobacter cloacae complex</taxon>
    </lineage>
</organism>
<sequence length="40" mass="4721">MNRLDWRGSRTHINKTPPGKCTTRQFTACPGSWFYVFTCR</sequence>
<proteinExistence type="predicted"/>
<dbReference type="EMBL" id="MN792917">
    <property type="protein sequence ID" value="QHU24761.1"/>
    <property type="molecule type" value="Genomic_DNA"/>
</dbReference>
<dbReference type="AlphaFoldDB" id="A0A6C0L1X6"/>
<keyword evidence="1" id="KW-0614">Plasmid</keyword>
<accession>A0A6C0L1X6</accession>
<reference evidence="1" key="1">
    <citation type="submission" date="2019-12" db="EMBL/GenBank/DDBJ databases">
        <title>Whole genome sequencing based molecular characterization of multi-drug resistant Enterobacter cloacae complex and Klebsiella aerogenes isolates in Lebanon.</title>
        <authorList>
            <person name="Tokajian S.T."/>
            <person name="Araj G.F."/>
        </authorList>
    </citation>
    <scope>NUCLEOTIDE SEQUENCE</scope>
    <source>
        <strain evidence="1">ST114</strain>
        <plasmid evidence="1">pLAU_ENM30_NDM1</plasmid>
    </source>
</reference>
<geneLocation type="plasmid" evidence="1">
    <name>pLAU_ENM30_NDM1</name>
</geneLocation>
<evidence type="ECO:0000313" key="1">
    <source>
        <dbReference type="EMBL" id="QHU24761.1"/>
    </source>
</evidence>
<name>A0A6C0L1X6_9ENTR</name>